<evidence type="ECO:0000256" key="2">
    <source>
        <dbReference type="ARBA" id="ARBA00022448"/>
    </source>
</evidence>
<comment type="similarity">
    <text evidence="12 13">Belongs to the TonB-dependent receptor family.</text>
</comment>
<proteinExistence type="inferred from homology"/>
<dbReference type="InterPro" id="IPR012910">
    <property type="entry name" value="Plug_dom"/>
</dbReference>
<dbReference type="Proteomes" id="UP000199673">
    <property type="component" value="Unassembled WGS sequence"/>
</dbReference>
<keyword evidence="4" id="KW-0410">Iron transport</keyword>
<keyword evidence="10 12" id="KW-0472">Membrane</keyword>
<sequence>MEITFTKKNPLPPRSLWLLLLLFLPHWAEAGLHRSERIIEMHQTKLSLREFITEIETQSEFKFIYADGVHELLGQQIKVSPKATVQQHLKTAETFTPFQFKITGENILIRKSQQTRAAIPITGLVLDEDNQPLVGATVLIKGSTSGVVTGIDGTFSIDVPSNEAVLVFSYIGFESQEVVVQNQSYIKVVLLSSFADMEGVVVTALGIERDERSLGYSVAEVGENAFQNGSQDNALRSIAGRVPGVSVNSTGGAGSSVSMIIRGISSLSGDNQPLFVVDGVPIINTLNNVSEIGADNKVDYGNAISDLNPEDIESMSILKGPSAAALYGSRAGNGVVLITTKSGRKVNEVTVSVSSNTLLEIPYKYLPFHSRFATGVRPYTPDNNPYPGGQLVIEEGSSAGAGPELDKGYEAIQWNSPLDANGNRIPTPLVSHPNNVSDFVRTGVTTTNGVSVANNNEFINYRIGYTNLSNWGIIPNSDFGRDNLSVNTTLRIDPKLTLSSSININQTGSDNRPAGNRGANPLEAAYKVSPHIDINELQSYWVPGQEGIQQRSQAIGDYDNPYFLAYEVNNSFKRNRIFGNLGLEYQFTENFKVKASYMLDMYSERRESKIPISYTADPNGGYGLINLDRTERNADILATYTKDYDNFHMTLSTGGNLRFNRNHAVQNSTKAEGSGLIVPGVYTLSNTSADNLIYNSSISEKAVNSIYGLANFGFRDLIYLDVTARNDWSSTLPEANRSYFYPSASLSLILNEMLDMGSSIDLLKLRAGWAQVGNDTDPYNLYQVLANNGEWDSQTRLTVPDNLKTPDLKPEISTSYELGLEMAALQNRLRFDLTYFNTDNKNQILPVTLPSSSGFTSKFVNAGLVNSKGWEVMLGFTPVKTTDFTLDLNFNYSKYRSRIVELTDEVDVFYLWSDSRGGAWTYVGDEIGDIYDRGLVTVEDRESPYFGYPILDEDGSWQAINQASAKNKIGNFNPDFLAGMQVNMSYKRFSLSLNFDMRMGGDFVSQTFRYSESDLKTQRWLDQIINPNGLSGDALRDYLVDNQDQFITDGLNVVGGPTAESGGFPFDYNVTVNDGVFNPGVIAQYDEEGNITGYTENLGGENTKYIPYADNYPWSFFKPATFDASYIKLREAAISYQLPVDLVNKLKMKSINVGVYTSNLILWTKAKVGIDPENAFQPEANGTFKQGIERYNVNPWVIPVGFKINASF</sequence>
<evidence type="ECO:0000256" key="14">
    <source>
        <dbReference type="SAM" id="MobiDB-lite"/>
    </source>
</evidence>
<evidence type="ECO:0000256" key="8">
    <source>
        <dbReference type="ARBA" id="ARBA00023065"/>
    </source>
</evidence>
<gene>
    <name evidence="17" type="ORF">SAMN04489724_0457</name>
</gene>
<dbReference type="EMBL" id="FPBF01000001">
    <property type="protein sequence ID" value="SFT37174.1"/>
    <property type="molecule type" value="Genomic_DNA"/>
</dbReference>
<dbReference type="Pfam" id="PF07715">
    <property type="entry name" value="Plug"/>
    <property type="match status" value="1"/>
</dbReference>
<organism evidence="17 18">
    <name type="scientific">Algoriphagus locisalis</name>
    <dbReference type="NCBI Taxonomy" id="305507"/>
    <lineage>
        <taxon>Bacteria</taxon>
        <taxon>Pseudomonadati</taxon>
        <taxon>Bacteroidota</taxon>
        <taxon>Cytophagia</taxon>
        <taxon>Cytophagales</taxon>
        <taxon>Cyclobacteriaceae</taxon>
        <taxon>Algoriphagus</taxon>
    </lineage>
</organism>
<name>A0A1I6XH45_9BACT</name>
<keyword evidence="2 12" id="KW-0813">Transport</keyword>
<evidence type="ECO:0000256" key="11">
    <source>
        <dbReference type="ARBA" id="ARBA00023237"/>
    </source>
</evidence>
<dbReference type="InterPro" id="IPR036942">
    <property type="entry name" value="Beta-barrel_TonB_sf"/>
</dbReference>
<dbReference type="PANTHER" id="PTHR32552:SF68">
    <property type="entry name" value="FERRICHROME OUTER MEMBRANE TRANSPORTER_PHAGE RECEPTOR"/>
    <property type="match status" value="1"/>
</dbReference>
<keyword evidence="8" id="KW-0406">Ion transport</keyword>
<keyword evidence="11 12" id="KW-0998">Cell outer membrane</keyword>
<feature type="compositionally biased region" description="Polar residues" evidence="14">
    <location>
        <begin position="501"/>
        <end position="510"/>
    </location>
</feature>
<feature type="domain" description="TonB-dependent receptor plug" evidence="16">
    <location>
        <begin position="212"/>
        <end position="335"/>
    </location>
</feature>
<dbReference type="InterPro" id="IPR000531">
    <property type="entry name" value="Beta-barrel_TonB"/>
</dbReference>
<evidence type="ECO:0000256" key="12">
    <source>
        <dbReference type="PROSITE-ProRule" id="PRU01360"/>
    </source>
</evidence>
<dbReference type="InterPro" id="IPR008969">
    <property type="entry name" value="CarboxyPept-like_regulatory"/>
</dbReference>
<dbReference type="SUPFAM" id="SSF56935">
    <property type="entry name" value="Porins"/>
    <property type="match status" value="1"/>
</dbReference>
<evidence type="ECO:0000256" key="13">
    <source>
        <dbReference type="RuleBase" id="RU003357"/>
    </source>
</evidence>
<evidence type="ECO:0000256" key="4">
    <source>
        <dbReference type="ARBA" id="ARBA00022496"/>
    </source>
</evidence>
<protein>
    <submittedName>
        <fullName evidence="17">TonB-linked outer membrane protein, SusC/RagA family</fullName>
    </submittedName>
</protein>
<evidence type="ECO:0000256" key="1">
    <source>
        <dbReference type="ARBA" id="ARBA00004571"/>
    </source>
</evidence>
<comment type="subcellular location">
    <subcellularLocation>
        <location evidence="1 12">Cell outer membrane</location>
        <topology evidence="1 12">Multi-pass membrane protein</topology>
    </subcellularLocation>
</comment>
<dbReference type="NCBIfam" id="TIGR04056">
    <property type="entry name" value="OMP_RagA_SusC"/>
    <property type="match status" value="1"/>
</dbReference>
<keyword evidence="3 12" id="KW-1134">Transmembrane beta strand</keyword>
<keyword evidence="9 13" id="KW-0798">TonB box</keyword>
<evidence type="ECO:0000256" key="7">
    <source>
        <dbReference type="ARBA" id="ARBA00023004"/>
    </source>
</evidence>
<evidence type="ECO:0000256" key="9">
    <source>
        <dbReference type="ARBA" id="ARBA00023077"/>
    </source>
</evidence>
<evidence type="ECO:0000256" key="3">
    <source>
        <dbReference type="ARBA" id="ARBA00022452"/>
    </source>
</evidence>
<dbReference type="PROSITE" id="PS52016">
    <property type="entry name" value="TONB_DEPENDENT_REC_3"/>
    <property type="match status" value="1"/>
</dbReference>
<accession>A0A1I6XH45</accession>
<dbReference type="InterPro" id="IPR023996">
    <property type="entry name" value="TonB-dep_OMP_SusC/RagA"/>
</dbReference>
<dbReference type="RefSeq" id="WP_091691079.1">
    <property type="nucleotide sequence ID" value="NZ_FPBF01000001.1"/>
</dbReference>
<dbReference type="PANTHER" id="PTHR32552">
    <property type="entry name" value="FERRICHROME IRON RECEPTOR-RELATED"/>
    <property type="match status" value="1"/>
</dbReference>
<keyword evidence="6" id="KW-0732">Signal</keyword>
<evidence type="ECO:0000313" key="18">
    <source>
        <dbReference type="Proteomes" id="UP000199673"/>
    </source>
</evidence>
<dbReference type="Pfam" id="PF13715">
    <property type="entry name" value="CarbopepD_reg_2"/>
    <property type="match status" value="1"/>
</dbReference>
<feature type="region of interest" description="Disordered" evidence="14">
    <location>
        <begin position="501"/>
        <end position="520"/>
    </location>
</feature>
<dbReference type="Gene3D" id="2.170.130.10">
    <property type="entry name" value="TonB-dependent receptor, plug domain"/>
    <property type="match status" value="1"/>
</dbReference>
<keyword evidence="7" id="KW-0408">Iron</keyword>
<feature type="domain" description="TonB-dependent receptor-like beta-barrel" evidence="15">
    <location>
        <begin position="558"/>
        <end position="902"/>
    </location>
</feature>
<reference evidence="18" key="1">
    <citation type="submission" date="2016-10" db="EMBL/GenBank/DDBJ databases">
        <authorList>
            <person name="Varghese N."/>
            <person name="Submissions S."/>
        </authorList>
    </citation>
    <scope>NUCLEOTIDE SEQUENCE [LARGE SCALE GENOMIC DNA]</scope>
    <source>
        <strain evidence="18">DSM 23445</strain>
    </source>
</reference>
<keyword evidence="18" id="KW-1185">Reference proteome</keyword>
<dbReference type="Gene3D" id="2.60.40.1120">
    <property type="entry name" value="Carboxypeptidase-like, regulatory domain"/>
    <property type="match status" value="1"/>
</dbReference>
<keyword evidence="5 12" id="KW-0812">Transmembrane</keyword>
<evidence type="ECO:0000313" key="17">
    <source>
        <dbReference type="EMBL" id="SFT37174.1"/>
    </source>
</evidence>
<dbReference type="InterPro" id="IPR037066">
    <property type="entry name" value="Plug_dom_sf"/>
</dbReference>
<dbReference type="Pfam" id="PF00593">
    <property type="entry name" value="TonB_dep_Rec_b-barrel"/>
    <property type="match status" value="1"/>
</dbReference>
<dbReference type="Gene3D" id="2.40.170.20">
    <property type="entry name" value="TonB-dependent receptor, beta-barrel domain"/>
    <property type="match status" value="1"/>
</dbReference>
<evidence type="ECO:0000256" key="10">
    <source>
        <dbReference type="ARBA" id="ARBA00023136"/>
    </source>
</evidence>
<dbReference type="InterPro" id="IPR023997">
    <property type="entry name" value="TonB-dep_OMP_SusC/RagA_CS"/>
</dbReference>
<dbReference type="GO" id="GO:0015344">
    <property type="term" value="F:siderophore uptake transmembrane transporter activity"/>
    <property type="evidence" value="ECO:0007669"/>
    <property type="project" value="TreeGrafter"/>
</dbReference>
<dbReference type="OrthoDB" id="9768177at2"/>
<evidence type="ECO:0000259" key="15">
    <source>
        <dbReference type="Pfam" id="PF00593"/>
    </source>
</evidence>
<dbReference type="SUPFAM" id="SSF49464">
    <property type="entry name" value="Carboxypeptidase regulatory domain-like"/>
    <property type="match status" value="1"/>
</dbReference>
<dbReference type="InterPro" id="IPR039426">
    <property type="entry name" value="TonB-dep_rcpt-like"/>
</dbReference>
<dbReference type="NCBIfam" id="TIGR04057">
    <property type="entry name" value="SusC_RagA_signa"/>
    <property type="match status" value="1"/>
</dbReference>
<dbReference type="GO" id="GO:0009279">
    <property type="term" value="C:cell outer membrane"/>
    <property type="evidence" value="ECO:0007669"/>
    <property type="project" value="UniProtKB-SubCell"/>
</dbReference>
<evidence type="ECO:0000256" key="5">
    <source>
        <dbReference type="ARBA" id="ARBA00022692"/>
    </source>
</evidence>
<dbReference type="AlphaFoldDB" id="A0A1I6XH45"/>
<dbReference type="STRING" id="305507.SAMN04489724_0457"/>
<evidence type="ECO:0000259" key="16">
    <source>
        <dbReference type="Pfam" id="PF07715"/>
    </source>
</evidence>
<evidence type="ECO:0000256" key="6">
    <source>
        <dbReference type="ARBA" id="ARBA00022729"/>
    </source>
</evidence>
<dbReference type="FunFam" id="2.60.40.1120:FF:000003">
    <property type="entry name" value="Outer membrane protein Omp121"/>
    <property type="match status" value="1"/>
</dbReference>